<dbReference type="InterPro" id="IPR045584">
    <property type="entry name" value="Pilin-like"/>
</dbReference>
<dbReference type="Proteomes" id="UP000576550">
    <property type="component" value="Unassembled WGS sequence"/>
</dbReference>
<gene>
    <name evidence="2" type="ORF">GX533_00185</name>
</gene>
<dbReference type="Gene3D" id="3.30.700.10">
    <property type="entry name" value="Glycoprotein, Type 4 Pilin"/>
    <property type="match status" value="1"/>
</dbReference>
<protein>
    <submittedName>
        <fullName evidence="2">Type II secretion system protein</fullName>
    </submittedName>
</protein>
<dbReference type="InterPro" id="IPR012902">
    <property type="entry name" value="N_methyl_site"/>
</dbReference>
<feature type="transmembrane region" description="Helical" evidence="1">
    <location>
        <begin position="12"/>
        <end position="36"/>
    </location>
</feature>
<dbReference type="Pfam" id="PF07963">
    <property type="entry name" value="N_methyl"/>
    <property type="match status" value="1"/>
</dbReference>
<dbReference type="EMBL" id="DUTP01000001">
    <property type="protein sequence ID" value="HHX99095.1"/>
    <property type="molecule type" value="Genomic_DNA"/>
</dbReference>
<keyword evidence="1" id="KW-0812">Transmembrane</keyword>
<dbReference type="SUPFAM" id="SSF54523">
    <property type="entry name" value="Pili subunits"/>
    <property type="match status" value="1"/>
</dbReference>
<keyword evidence="1" id="KW-0472">Membrane</keyword>
<name>A0A832QBT8_9BACT</name>
<accession>A0A832QBT8</accession>
<comment type="caution">
    <text evidence="2">The sequence shown here is derived from an EMBL/GenBank/DDBJ whole genome shotgun (WGS) entry which is preliminary data.</text>
</comment>
<evidence type="ECO:0000313" key="2">
    <source>
        <dbReference type="EMBL" id="HHX99095.1"/>
    </source>
</evidence>
<proteinExistence type="predicted"/>
<evidence type="ECO:0000256" key="1">
    <source>
        <dbReference type="SAM" id="Phobius"/>
    </source>
</evidence>
<dbReference type="AlphaFoldDB" id="A0A832QBT8"/>
<reference evidence="2 3" key="1">
    <citation type="journal article" date="2020" name="Biotechnol. Biofuels">
        <title>New insights from the biogas microbiome by comprehensive genome-resolved metagenomics of nearly 1600 species originating from multiple anaerobic digesters.</title>
        <authorList>
            <person name="Campanaro S."/>
            <person name="Treu L."/>
            <person name="Rodriguez-R L.M."/>
            <person name="Kovalovszki A."/>
            <person name="Ziels R.M."/>
            <person name="Maus I."/>
            <person name="Zhu X."/>
            <person name="Kougias P.G."/>
            <person name="Basile A."/>
            <person name="Luo G."/>
            <person name="Schluter A."/>
            <person name="Konstantinidis K.T."/>
            <person name="Angelidaki I."/>
        </authorList>
    </citation>
    <scope>NUCLEOTIDE SEQUENCE [LARGE SCALE GENOMIC DNA]</scope>
    <source>
        <strain evidence="2">AS05jafATM_89</strain>
    </source>
</reference>
<evidence type="ECO:0000313" key="3">
    <source>
        <dbReference type="Proteomes" id="UP000576550"/>
    </source>
</evidence>
<keyword evidence="1" id="KW-1133">Transmembrane helix</keyword>
<organism evidence="2 3">
    <name type="scientific">Candidatus Dojkabacteria bacterium</name>
    <dbReference type="NCBI Taxonomy" id="2099670"/>
    <lineage>
        <taxon>Bacteria</taxon>
        <taxon>Candidatus Dojkabacteria</taxon>
    </lineage>
</organism>
<sequence length="203" mass="21545">MNRKSYKAFTLIEMLIVMGILIILMAVGVAAGRFAIDRANEISHKNGATQLYQALQAYYTDNLKFPDGGSSFENMLSSSGELIKYLDMGSFKGGTDATYYYFVDGQNQSVIVCVTLGNFGDSGKKGVACVGNGFNNIGPACTANTASGANAISLEKYEYNADASSIYGKIINLGSGTCASKWNSKTKSFSGGQGIDPVQPPNE</sequence>